<dbReference type="GO" id="GO:0000987">
    <property type="term" value="F:cis-regulatory region sequence-specific DNA binding"/>
    <property type="evidence" value="ECO:0007669"/>
    <property type="project" value="TreeGrafter"/>
</dbReference>
<evidence type="ECO:0000313" key="2">
    <source>
        <dbReference type="EMBL" id="PFH61778.1"/>
    </source>
</evidence>
<dbReference type="Gene3D" id="1.20.1280.50">
    <property type="match status" value="1"/>
</dbReference>
<sequence length="492" mass="55201">MTAAPSSIPSHPLRIKPSGNRLLARGPDARAGIGAWQLLPDETLVLVLECLDAVELVALGSTCKFMYACCRLEELWKAIYLRLPKDRSNLLSWRGTWRGTVRALTKDHEAVVDCGNHPQSQPDPPLRQSYDWPVYSLWTLEYLLRDYADIEFRAEAVEWTLRRYWSYMNDNRDESPLYLFDRKFAEKMKIKVGRDADAAYWRPDCFGPDLLEVLGRQRPAHRWLIAGPERSGSTFHKDPNGTSAWNAVIQGAKYWIMFPPAAHVPGVYVSADSSEVTSPLSIAEWLLTFHGEARQLPGCVEGVCLAGQILHVPSGWWHLVVNLESGIAVTQNFVPLSPSLNLVSEVLSFLRDKPDQVSGFPTAVEDPYGLFVDRLRESYPDILDRALDLASSKGDKKRKWDAAVGRNEEAEPGFSFGFGDDGDDGVGRSRNLIKVLLQRGSGWVVCESRLIMAISTSPCRSRPVGGGRVCEHVRRGREDNDGREHRQLRFAG</sequence>
<dbReference type="Gene3D" id="2.60.120.650">
    <property type="entry name" value="Cupin"/>
    <property type="match status" value="1"/>
</dbReference>
<dbReference type="AlphaFoldDB" id="A0A2A9PK92"/>
<dbReference type="InterPro" id="IPR050910">
    <property type="entry name" value="JMJD6_ArgDemeth/LysHydrox"/>
</dbReference>
<protein>
    <recommendedName>
        <fullName evidence="1">JmjC domain-containing protein</fullName>
    </recommendedName>
</protein>
<dbReference type="PROSITE" id="PS51184">
    <property type="entry name" value="JMJC"/>
    <property type="match status" value="1"/>
</dbReference>
<proteinExistence type="predicted"/>
<dbReference type="OrthoDB" id="424465at2759"/>
<dbReference type="PANTHER" id="PTHR12480">
    <property type="entry name" value="ARGININE DEMETHYLASE AND LYSYL-HYDROXYLASE JMJD"/>
    <property type="match status" value="1"/>
</dbReference>
<dbReference type="EMBL" id="LAZP02000055">
    <property type="protein sequence ID" value="PFH61778.1"/>
    <property type="molecule type" value="Genomic_DNA"/>
</dbReference>
<dbReference type="PANTHER" id="PTHR12480:SF21">
    <property type="entry name" value="JMJC DOMAIN-CONTAINING PROTEIN 8"/>
    <property type="match status" value="1"/>
</dbReference>
<dbReference type="InterPro" id="IPR041667">
    <property type="entry name" value="Cupin_8"/>
</dbReference>
<reference evidence="2 3" key="1">
    <citation type="journal article" date="2015" name="BMC Genomics">
        <title>Gene expression during zombie ant biting behavior reflects the complexity underlying fungal parasitic behavioral manipulation.</title>
        <authorList>
            <person name="de Bekker C."/>
            <person name="Ohm R.A."/>
            <person name="Loreto R.G."/>
            <person name="Sebastian A."/>
            <person name="Albert I."/>
            <person name="Merrow M."/>
            <person name="Brachmann A."/>
            <person name="Hughes D.P."/>
        </authorList>
    </citation>
    <scope>NUCLEOTIDE SEQUENCE [LARGE SCALE GENOMIC DNA]</scope>
    <source>
        <strain evidence="2 3">SC16a</strain>
    </source>
</reference>
<dbReference type="SUPFAM" id="SSF51197">
    <property type="entry name" value="Clavaminate synthase-like"/>
    <property type="match status" value="1"/>
</dbReference>
<dbReference type="Pfam" id="PF13621">
    <property type="entry name" value="Cupin_8"/>
    <property type="match status" value="1"/>
</dbReference>
<dbReference type="Pfam" id="PF12937">
    <property type="entry name" value="F-box-like"/>
    <property type="match status" value="1"/>
</dbReference>
<dbReference type="STRING" id="268505.A0A2A9PK92"/>
<accession>A0A2A9PK92</accession>
<evidence type="ECO:0000259" key="1">
    <source>
        <dbReference type="PROSITE" id="PS51184"/>
    </source>
</evidence>
<evidence type="ECO:0000313" key="3">
    <source>
        <dbReference type="Proteomes" id="UP000037136"/>
    </source>
</evidence>
<organism evidence="2 3">
    <name type="scientific">Ophiocordyceps unilateralis</name>
    <name type="common">Zombie-ant fungus</name>
    <name type="synonym">Torrubia unilateralis</name>
    <dbReference type="NCBI Taxonomy" id="268505"/>
    <lineage>
        <taxon>Eukaryota</taxon>
        <taxon>Fungi</taxon>
        <taxon>Dikarya</taxon>
        <taxon>Ascomycota</taxon>
        <taxon>Pezizomycotina</taxon>
        <taxon>Sordariomycetes</taxon>
        <taxon>Hypocreomycetidae</taxon>
        <taxon>Hypocreales</taxon>
        <taxon>Ophiocordycipitaceae</taxon>
        <taxon>Ophiocordyceps</taxon>
    </lineage>
</organism>
<dbReference type="SMART" id="SM00256">
    <property type="entry name" value="FBOX"/>
    <property type="match status" value="1"/>
</dbReference>
<feature type="domain" description="JmjC" evidence="1">
    <location>
        <begin position="191"/>
        <end position="350"/>
    </location>
</feature>
<gene>
    <name evidence="2" type="ORF">XA68_16307</name>
</gene>
<comment type="caution">
    <text evidence="2">The sequence shown here is derived from an EMBL/GenBank/DDBJ whole genome shotgun (WGS) entry which is preliminary data.</text>
</comment>
<name>A0A2A9PK92_OPHUN</name>
<dbReference type="SMART" id="SM00558">
    <property type="entry name" value="JmjC"/>
    <property type="match status" value="1"/>
</dbReference>
<dbReference type="InterPro" id="IPR001810">
    <property type="entry name" value="F-box_dom"/>
</dbReference>
<dbReference type="Proteomes" id="UP000037136">
    <property type="component" value="Unassembled WGS sequence"/>
</dbReference>
<dbReference type="InterPro" id="IPR036047">
    <property type="entry name" value="F-box-like_dom_sf"/>
</dbReference>
<dbReference type="GO" id="GO:0005634">
    <property type="term" value="C:nucleus"/>
    <property type="evidence" value="ECO:0007669"/>
    <property type="project" value="TreeGrafter"/>
</dbReference>
<dbReference type="InterPro" id="IPR003347">
    <property type="entry name" value="JmjC_dom"/>
</dbReference>
<reference evidence="2 3" key="2">
    <citation type="journal article" date="2017" name="Sci. Rep.">
        <title>Ant-infecting Ophiocordyceps genomes reveal a high diversity of potential behavioral manipulation genes and a possible major role for enterotoxins.</title>
        <authorList>
            <person name="de Bekker C."/>
            <person name="Ohm R.A."/>
            <person name="Evans H.C."/>
            <person name="Brachmann A."/>
            <person name="Hughes D.P."/>
        </authorList>
    </citation>
    <scope>NUCLEOTIDE SEQUENCE [LARGE SCALE GENOMIC DNA]</scope>
    <source>
        <strain evidence="2 3">SC16a</strain>
    </source>
</reference>
<dbReference type="SUPFAM" id="SSF81383">
    <property type="entry name" value="F-box domain"/>
    <property type="match status" value="1"/>
</dbReference>
<keyword evidence="3" id="KW-1185">Reference proteome</keyword>